<comment type="caution">
    <text evidence="2">The sequence shown here is derived from an EMBL/GenBank/DDBJ whole genome shotgun (WGS) entry which is preliminary data.</text>
</comment>
<reference evidence="2 3" key="1">
    <citation type="journal article" date="2019" name="Int. J. Syst. Evol. Microbiol.">
        <title>The Global Catalogue of Microorganisms (GCM) 10K type strain sequencing project: providing services to taxonomists for standard genome sequencing and annotation.</title>
        <authorList>
            <consortium name="The Broad Institute Genomics Platform"/>
            <consortium name="The Broad Institute Genome Sequencing Center for Infectious Disease"/>
            <person name="Wu L."/>
            <person name="Ma J."/>
        </authorList>
    </citation>
    <scope>NUCLEOTIDE SEQUENCE [LARGE SCALE GENOMIC DNA]</scope>
    <source>
        <strain evidence="2 3">JCM 9731</strain>
    </source>
</reference>
<accession>A0ABN0WHF7</accession>
<dbReference type="EMBL" id="BAAADJ010000053">
    <property type="protein sequence ID" value="GAA0337959.1"/>
    <property type="molecule type" value="Genomic_DNA"/>
</dbReference>
<dbReference type="Proteomes" id="UP001500782">
    <property type="component" value="Unassembled WGS sequence"/>
</dbReference>
<feature type="transmembrane region" description="Helical" evidence="1">
    <location>
        <begin position="29"/>
        <end position="49"/>
    </location>
</feature>
<proteinExistence type="predicted"/>
<feature type="transmembrane region" description="Helical" evidence="1">
    <location>
        <begin position="102"/>
        <end position="121"/>
    </location>
</feature>
<organism evidence="2 3">
    <name type="scientific">Bacillus carboniphilus</name>
    <dbReference type="NCBI Taxonomy" id="86663"/>
    <lineage>
        <taxon>Bacteria</taxon>
        <taxon>Bacillati</taxon>
        <taxon>Bacillota</taxon>
        <taxon>Bacilli</taxon>
        <taxon>Bacillales</taxon>
        <taxon>Bacillaceae</taxon>
        <taxon>Bacillus</taxon>
    </lineage>
</organism>
<keyword evidence="3" id="KW-1185">Reference proteome</keyword>
<keyword evidence="1" id="KW-0812">Transmembrane</keyword>
<keyword evidence="1" id="KW-1133">Transmembrane helix</keyword>
<dbReference type="InterPro" id="IPR035406">
    <property type="entry name" value="DUF5412"/>
</dbReference>
<sequence length="167" mass="19175">MSFYITIFWMLVTVHMVISDMNQTWSLAPRAPMVWLFVLTTMIVGLFGFNDRSSLVAKVRSWVSTVLSNLLLLVLSLGVLRYNAMHTELIKTVHSPDKQYTINFYLTNGGAMTSLGVLGELDGPLWFYKKVFYDYRMDRAEVEWINNHTVSINGHLLDLGKGETFRD</sequence>
<protein>
    <submittedName>
        <fullName evidence="2">Uncharacterized protein</fullName>
    </submittedName>
</protein>
<evidence type="ECO:0000313" key="2">
    <source>
        <dbReference type="EMBL" id="GAA0337959.1"/>
    </source>
</evidence>
<feature type="transmembrane region" description="Helical" evidence="1">
    <location>
        <begin position="61"/>
        <end position="82"/>
    </location>
</feature>
<name>A0ABN0WHF7_9BACI</name>
<keyword evidence="1" id="KW-0472">Membrane</keyword>
<dbReference type="Pfam" id="PF17428">
    <property type="entry name" value="DUF5412"/>
    <property type="match status" value="1"/>
</dbReference>
<evidence type="ECO:0000256" key="1">
    <source>
        <dbReference type="SAM" id="Phobius"/>
    </source>
</evidence>
<evidence type="ECO:0000313" key="3">
    <source>
        <dbReference type="Proteomes" id="UP001500782"/>
    </source>
</evidence>
<gene>
    <name evidence="2" type="ORF">GCM10008967_30300</name>
</gene>